<dbReference type="Pfam" id="PF08238">
    <property type="entry name" value="Sel1"/>
    <property type="match status" value="14"/>
</dbReference>
<dbReference type="SUPFAM" id="SSF81901">
    <property type="entry name" value="HCP-like"/>
    <property type="match status" value="4"/>
</dbReference>
<keyword evidence="3" id="KW-0418">Kinase</keyword>
<name>A0ABU3A2A7_9GAMM</name>
<evidence type="ECO:0000313" key="4">
    <source>
        <dbReference type="Proteomes" id="UP001266357"/>
    </source>
</evidence>
<evidence type="ECO:0000313" key="3">
    <source>
        <dbReference type="EMBL" id="MDT0604314.1"/>
    </source>
</evidence>
<dbReference type="RefSeq" id="WP_311582146.1">
    <property type="nucleotide sequence ID" value="NZ_JAVRIF010000006.1"/>
</dbReference>
<dbReference type="Proteomes" id="UP001266357">
    <property type="component" value="Unassembled WGS sequence"/>
</dbReference>
<dbReference type="InterPro" id="IPR011990">
    <property type="entry name" value="TPR-like_helical_dom_sf"/>
</dbReference>
<dbReference type="GO" id="GO:0016301">
    <property type="term" value="F:kinase activity"/>
    <property type="evidence" value="ECO:0007669"/>
    <property type="project" value="UniProtKB-KW"/>
</dbReference>
<keyword evidence="4" id="KW-1185">Reference proteome</keyword>
<dbReference type="InterPro" id="IPR006597">
    <property type="entry name" value="Sel1-like"/>
</dbReference>
<dbReference type="SUPFAM" id="SSF56112">
    <property type="entry name" value="Protein kinase-like (PK-like)"/>
    <property type="match status" value="1"/>
</dbReference>
<dbReference type="PANTHER" id="PTHR11102:SF160">
    <property type="entry name" value="ERAD-ASSOCIATED E3 UBIQUITIN-PROTEIN LIGASE COMPONENT HRD3"/>
    <property type="match status" value="1"/>
</dbReference>
<keyword evidence="1" id="KW-0175">Coiled coil</keyword>
<proteinExistence type="predicted"/>
<organism evidence="3 4">
    <name type="scientific">Thalassotalea castellviae</name>
    <dbReference type="NCBI Taxonomy" id="3075612"/>
    <lineage>
        <taxon>Bacteria</taxon>
        <taxon>Pseudomonadati</taxon>
        <taxon>Pseudomonadota</taxon>
        <taxon>Gammaproteobacteria</taxon>
        <taxon>Alteromonadales</taxon>
        <taxon>Colwelliaceae</taxon>
        <taxon>Thalassotalea</taxon>
    </lineage>
</organism>
<dbReference type="SMART" id="SM00671">
    <property type="entry name" value="SEL1"/>
    <property type="match status" value="13"/>
</dbReference>
<dbReference type="SMART" id="SM00220">
    <property type="entry name" value="S_TKc"/>
    <property type="match status" value="1"/>
</dbReference>
<feature type="domain" description="Protein kinase" evidence="2">
    <location>
        <begin position="1"/>
        <end position="309"/>
    </location>
</feature>
<comment type="caution">
    <text evidence="3">The sequence shown here is derived from an EMBL/GenBank/DDBJ whole genome shotgun (WGS) entry which is preliminary data.</text>
</comment>
<dbReference type="InterPro" id="IPR000719">
    <property type="entry name" value="Prot_kinase_dom"/>
</dbReference>
<evidence type="ECO:0000256" key="1">
    <source>
        <dbReference type="SAM" id="Coils"/>
    </source>
</evidence>
<dbReference type="Pfam" id="PF00069">
    <property type="entry name" value="Pkinase"/>
    <property type="match status" value="1"/>
</dbReference>
<sequence>MVGSSFKGNDKDIKLITDDYYFILERALSKSDDGSEVWLAIDEGLLQARLKNSQKNKEDLLQHHRFVMKFTRNRPHLLTYHDNEFQILETIQHRYPLSKSLPSVHCAVPADTCFIPGVDERTGKKLQETIPNKAFIVLPYITGDSFTHLSKAWAQSDRFDKTHALLPAIAQAFDELTLTDIVHRDISPNNLMQDLRGGVHIIDFGFASDLKAETPSRLGEGTVKYRAPEIIEESEADTRTDQFSLACVFYFLLTGRSPSHGPSAELIEEFNENLPSTLSQVLTKAISDDKNARHNDFTIFFSALKQAFIQDIQARDELRPLQQNIDNWFEYQTGIKQTIADYQALQASLQAPGTQLNSLKSAGLIGQDKLNTLLSYDHIEAKITAQITHLTEQDAAADKHIKQFKQTLKQLKLGESTTAPSINEPAPVKQSDYLKLKSQVDDELSVFNDLLIDVSEQMIGQIEQHSKWPDEALNTEVESLEQISAELTQQKNTFTEQFSKAKKANEQQNKVLTQLNQFISELNQADLQAKAKLKPSNDGLLTNKAHLIASITERLQSESRIKTLISEYQHFLSQCQAFNQKAKQATEQLTLINNNQQSTQGYWQKAWREASESKLLSTSVMLLVLISIIAGVVYWSPFKQKGESEIFLTQNRSGVIQLPLTEEAPKGAYSLYIQDDAVKCNYNAYRSSATTTYFICKGTKQGKHAYTLIASNHQTVKTGFITVTPPVHKFAITTKPADAKTTLSTSDKESKSQEEFKVGEDVPEGKYQLKITAKDYHDKVEVIEWRGQVLSIELEAIDNEPPTIELTDIKQAGDTLSLTIKAKDNKGLKQLNVKVMRGDKEVESSAKTWQLESQIDASVDWSYDLAGIEEGRYSATFKVIDINGRSETTLNTFVVDFYMIGFTFYYGKDVKKDYEKALNYLNLASEKGNATAQNFLGFMYKNGQGVKQDFAKALAWFKKSSGQGDISAQYHLANMYRDGYGVKQDYKVAAKLYRKAAEQGVADAQNSLGFMYKTGLGVNQDDVLAVEWFRKAANQGNAIAQNNLGIMYEQVRGVKQDDVLAAEWFRKSAEQGNASAQNNLGYMYLKGRGVLQNDNLAIDWYRKSAEQGNARSQNTLGYKYQYGQGVNQDYKLAIEWYLKSAEQGNTSAQTNLATMYEKGFGVEKDESVAFNWLQKSADNDDAVAQRKLGYKYRNGQGVEKNLSKSYEWFRKSALQGDGTAQFNLGWIYDKGKGVVKNEKLAAEWYTKATEKNNKGAQNNLALMYRSGRGVNKNLEMAFELFEKAAKQGDKGAMYSLSQAYGYGDGTAINKELAINWLEKASDKENVPAMADLARHYLFEGLSGSKWAKVGGLRKGFIAAQKVNGIDPVKYCNLLGIYHATGIGLTSANEALARRVFEIGAEAGVSKCQINLAKLLEYSDNERVRDPDKAKFWKNKAKTYIEKNIPEKVRNSQSFILSKLY</sequence>
<dbReference type="PROSITE" id="PS50011">
    <property type="entry name" value="PROTEIN_KINASE_DOM"/>
    <property type="match status" value="1"/>
</dbReference>
<protein>
    <submittedName>
        <fullName evidence="3">Protein kinase</fullName>
    </submittedName>
</protein>
<dbReference type="Gene3D" id="1.25.40.10">
    <property type="entry name" value="Tetratricopeptide repeat domain"/>
    <property type="match status" value="2"/>
</dbReference>
<reference evidence="3 4" key="1">
    <citation type="submission" date="2023-09" db="EMBL/GenBank/DDBJ databases">
        <authorList>
            <person name="Rey-Velasco X."/>
        </authorList>
    </citation>
    <scope>NUCLEOTIDE SEQUENCE [LARGE SCALE GENOMIC DNA]</scope>
    <source>
        <strain evidence="3 4">W431</strain>
    </source>
</reference>
<dbReference type="PANTHER" id="PTHR11102">
    <property type="entry name" value="SEL-1-LIKE PROTEIN"/>
    <property type="match status" value="1"/>
</dbReference>
<gene>
    <name evidence="3" type="ORF">RM573_11970</name>
</gene>
<accession>A0ABU3A2A7</accession>
<dbReference type="InterPro" id="IPR011009">
    <property type="entry name" value="Kinase-like_dom_sf"/>
</dbReference>
<keyword evidence="3" id="KW-0808">Transferase</keyword>
<dbReference type="InterPro" id="IPR050767">
    <property type="entry name" value="Sel1_AlgK"/>
</dbReference>
<evidence type="ECO:0000259" key="2">
    <source>
        <dbReference type="PROSITE" id="PS50011"/>
    </source>
</evidence>
<dbReference type="EMBL" id="JAVRIF010000006">
    <property type="protein sequence ID" value="MDT0604314.1"/>
    <property type="molecule type" value="Genomic_DNA"/>
</dbReference>
<dbReference type="Gene3D" id="1.10.510.10">
    <property type="entry name" value="Transferase(Phosphotransferase) domain 1"/>
    <property type="match status" value="1"/>
</dbReference>
<feature type="coiled-coil region" evidence="1">
    <location>
        <begin position="470"/>
        <end position="497"/>
    </location>
</feature>